<dbReference type="PROSITE" id="PS51186">
    <property type="entry name" value="GNAT"/>
    <property type="match status" value="1"/>
</dbReference>
<dbReference type="PANTHER" id="PTHR43072">
    <property type="entry name" value="N-ACETYLTRANSFERASE"/>
    <property type="match status" value="1"/>
</dbReference>
<dbReference type="InterPro" id="IPR000182">
    <property type="entry name" value="GNAT_dom"/>
</dbReference>
<dbReference type="Proteomes" id="UP000653127">
    <property type="component" value="Unassembled WGS sequence"/>
</dbReference>
<comment type="caution">
    <text evidence="2">The sequence shown here is derived from an EMBL/GenBank/DDBJ whole genome shotgun (WGS) entry which is preliminary data.</text>
</comment>
<dbReference type="Gene3D" id="3.40.630.30">
    <property type="match status" value="1"/>
</dbReference>
<proteinExistence type="predicted"/>
<dbReference type="AlphaFoldDB" id="A0A926I555"/>
<dbReference type="SUPFAM" id="SSF55729">
    <property type="entry name" value="Acyl-CoA N-acyltransferases (Nat)"/>
    <property type="match status" value="1"/>
</dbReference>
<organism evidence="2 3">
    <name type="scientific">Ligaoa zhengdingensis</name>
    <dbReference type="NCBI Taxonomy" id="2763658"/>
    <lineage>
        <taxon>Bacteria</taxon>
        <taxon>Bacillati</taxon>
        <taxon>Bacillota</taxon>
        <taxon>Clostridia</taxon>
        <taxon>Eubacteriales</taxon>
        <taxon>Oscillospiraceae</taxon>
        <taxon>Ligaoa</taxon>
    </lineage>
</organism>
<name>A0A926I555_9FIRM</name>
<dbReference type="InterPro" id="IPR016181">
    <property type="entry name" value="Acyl_CoA_acyltransferase"/>
</dbReference>
<accession>A0A926I555</accession>
<keyword evidence="3" id="KW-1185">Reference proteome</keyword>
<evidence type="ECO:0000313" key="2">
    <source>
        <dbReference type="EMBL" id="MBC8547100.1"/>
    </source>
</evidence>
<evidence type="ECO:0000259" key="1">
    <source>
        <dbReference type="PROSITE" id="PS51186"/>
    </source>
</evidence>
<dbReference type="CDD" id="cd04301">
    <property type="entry name" value="NAT_SF"/>
    <property type="match status" value="1"/>
</dbReference>
<feature type="domain" description="N-acetyltransferase" evidence="1">
    <location>
        <begin position="4"/>
        <end position="165"/>
    </location>
</feature>
<dbReference type="GO" id="GO:0016747">
    <property type="term" value="F:acyltransferase activity, transferring groups other than amino-acyl groups"/>
    <property type="evidence" value="ECO:0007669"/>
    <property type="project" value="InterPro"/>
</dbReference>
<dbReference type="Pfam" id="PF13420">
    <property type="entry name" value="Acetyltransf_4"/>
    <property type="match status" value="1"/>
</dbReference>
<protein>
    <submittedName>
        <fullName evidence="2">N-acetyltransferase</fullName>
    </submittedName>
</protein>
<dbReference type="EMBL" id="JACRST010000013">
    <property type="protein sequence ID" value="MBC8547100.1"/>
    <property type="molecule type" value="Genomic_DNA"/>
</dbReference>
<reference evidence="2" key="1">
    <citation type="submission" date="2020-08" db="EMBL/GenBank/DDBJ databases">
        <title>Genome public.</title>
        <authorList>
            <person name="Liu C."/>
            <person name="Sun Q."/>
        </authorList>
    </citation>
    <scope>NUCLEOTIDE SEQUENCE</scope>
    <source>
        <strain evidence="2">NSJ-31</strain>
    </source>
</reference>
<dbReference type="PANTHER" id="PTHR43072:SF8">
    <property type="entry name" value="ACYLTRANSFERASE FABY-RELATED"/>
    <property type="match status" value="1"/>
</dbReference>
<dbReference type="RefSeq" id="WP_249283171.1">
    <property type="nucleotide sequence ID" value="NZ_JACRST010000013.1"/>
</dbReference>
<gene>
    <name evidence="2" type="ORF">H8711_09180</name>
</gene>
<evidence type="ECO:0000313" key="3">
    <source>
        <dbReference type="Proteomes" id="UP000653127"/>
    </source>
</evidence>
<sequence>MESIRIRLARPEDADALLAIYIPYVTGSSITFEYEPPSTEEFARRIREISARYPYLIAERDGLVLGYAYAGVYRSRAAYSWDAELSIYLRPEAQGCGAAGILYGALLELLRAQGVYNAYACITHPNERSEHFHRARGFRTVGVFSHAGYKFGAWRDVIWMEKALREPDGEPLPVVPVDRLDPTLVNQILNCAS</sequence>